<dbReference type="PROSITE" id="PS50181">
    <property type="entry name" value="FBOX"/>
    <property type="match status" value="1"/>
</dbReference>
<dbReference type="InterPro" id="IPR001810">
    <property type="entry name" value="F-box_dom"/>
</dbReference>
<evidence type="ECO:0000256" key="1">
    <source>
        <dbReference type="SAM" id="MobiDB-lite"/>
    </source>
</evidence>
<dbReference type="SUPFAM" id="SSF81383">
    <property type="entry name" value="F-box domain"/>
    <property type="match status" value="1"/>
</dbReference>
<gene>
    <name evidence="3" type="ORF">TAV2_LOCUS907</name>
</gene>
<dbReference type="EMBL" id="OU466857">
    <property type="protein sequence ID" value="CAH2038696.1"/>
    <property type="molecule type" value="Genomic_DNA"/>
</dbReference>
<dbReference type="InterPro" id="IPR036047">
    <property type="entry name" value="F-box-like_dom_sf"/>
</dbReference>
<dbReference type="InterPro" id="IPR032675">
    <property type="entry name" value="LRR_dom_sf"/>
</dbReference>
<accession>A0AAU9RIL2</accession>
<proteinExistence type="predicted"/>
<evidence type="ECO:0000313" key="4">
    <source>
        <dbReference type="Proteomes" id="UP000836841"/>
    </source>
</evidence>
<sequence length="467" mass="54179">MSLPQNSTLSSVPSISPSSCKRRKRMQITNVKLITELPDELLLKILMTMSTEEAVRTSLISKRWEGVWKKLPHLSFDMRKTVTSKEYLIDRSDYIAQLITKVIRNHGGHMECCKIQHFSYQIRDGMLETWIQLLTRVKHTKCLELRNLRSRRTGSSVAWLSPNIFSHPDLTSLLLFRYDLESALAFDNCHNLSILRLEKICAEAAVFNTVIKSCPFLKVLVLDITWYTRTGGLKIHHDNLKLLHLACTDIDYIEVSAALLDIFSVNYVFVRECYVRLSIPRMLQFNKNDWLAEANMPHISYNISCGDQGEENIAHEFVVSRKNYNLRRFTSLTVSVDVMDPKEVHMLKEFLDVWGREVRKLEIFFKDNNVLKEEGESSVDVAQGKKWERFYLNADFIVKDVWMYNFSGLNEEEFVLASRFVTQGTMIKKLMIKTSPTNENNWLGIQTAVAKLMELPKGNKELNIVFF</sequence>
<dbReference type="Pfam" id="PF00646">
    <property type="entry name" value="F-box"/>
    <property type="match status" value="1"/>
</dbReference>
<keyword evidence="4" id="KW-1185">Reference proteome</keyword>
<dbReference type="Proteomes" id="UP000836841">
    <property type="component" value="Chromosome 1"/>
</dbReference>
<name>A0AAU9RIL2_THLAR</name>
<dbReference type="AlphaFoldDB" id="A0AAU9RIL2"/>
<dbReference type="Gene3D" id="3.80.10.10">
    <property type="entry name" value="Ribonuclease Inhibitor"/>
    <property type="match status" value="1"/>
</dbReference>
<dbReference type="CDD" id="cd22160">
    <property type="entry name" value="F-box_AtFBL13-like"/>
    <property type="match status" value="1"/>
</dbReference>
<organism evidence="3 4">
    <name type="scientific">Thlaspi arvense</name>
    <name type="common">Field penny-cress</name>
    <dbReference type="NCBI Taxonomy" id="13288"/>
    <lineage>
        <taxon>Eukaryota</taxon>
        <taxon>Viridiplantae</taxon>
        <taxon>Streptophyta</taxon>
        <taxon>Embryophyta</taxon>
        <taxon>Tracheophyta</taxon>
        <taxon>Spermatophyta</taxon>
        <taxon>Magnoliopsida</taxon>
        <taxon>eudicotyledons</taxon>
        <taxon>Gunneridae</taxon>
        <taxon>Pentapetalae</taxon>
        <taxon>rosids</taxon>
        <taxon>malvids</taxon>
        <taxon>Brassicales</taxon>
        <taxon>Brassicaceae</taxon>
        <taxon>Thlaspideae</taxon>
        <taxon>Thlaspi</taxon>
    </lineage>
</organism>
<reference evidence="3 4" key="1">
    <citation type="submission" date="2022-03" db="EMBL/GenBank/DDBJ databases">
        <authorList>
            <person name="Nunn A."/>
            <person name="Chopra R."/>
            <person name="Nunn A."/>
            <person name="Contreras Garrido A."/>
        </authorList>
    </citation>
    <scope>NUCLEOTIDE SEQUENCE [LARGE SCALE GENOMIC DNA]</scope>
</reference>
<dbReference type="SUPFAM" id="SSF52047">
    <property type="entry name" value="RNI-like"/>
    <property type="match status" value="1"/>
</dbReference>
<dbReference type="InterPro" id="IPR044997">
    <property type="entry name" value="F-box_plant"/>
</dbReference>
<evidence type="ECO:0000259" key="2">
    <source>
        <dbReference type="PROSITE" id="PS50181"/>
    </source>
</evidence>
<protein>
    <recommendedName>
        <fullName evidence="2">F-box domain-containing protein</fullName>
    </recommendedName>
</protein>
<dbReference type="PANTHER" id="PTHR32153">
    <property type="entry name" value="OJ000223_09.16 PROTEIN"/>
    <property type="match status" value="1"/>
</dbReference>
<feature type="region of interest" description="Disordered" evidence="1">
    <location>
        <begin position="1"/>
        <end position="23"/>
    </location>
</feature>
<evidence type="ECO:0000313" key="3">
    <source>
        <dbReference type="EMBL" id="CAH2038696.1"/>
    </source>
</evidence>
<feature type="domain" description="F-box" evidence="2">
    <location>
        <begin position="31"/>
        <end position="79"/>
    </location>
</feature>
<feature type="compositionally biased region" description="Low complexity" evidence="1">
    <location>
        <begin position="7"/>
        <end position="19"/>
    </location>
</feature>
<dbReference type="InterPro" id="IPR053781">
    <property type="entry name" value="F-box_AtFBL13-like"/>
</dbReference>